<dbReference type="GO" id="GO:0022857">
    <property type="term" value="F:transmembrane transporter activity"/>
    <property type="evidence" value="ECO:0007669"/>
    <property type="project" value="InterPro"/>
</dbReference>
<feature type="transmembrane region" description="Helical" evidence="7">
    <location>
        <begin position="181"/>
        <end position="203"/>
    </location>
</feature>
<dbReference type="AlphaFoldDB" id="A0A1B1JYG6"/>
<gene>
    <name evidence="9" type="ORF">R1CP_03290</name>
</gene>
<evidence type="ECO:0000256" key="4">
    <source>
        <dbReference type="ARBA" id="ARBA00022692"/>
    </source>
</evidence>
<comment type="subcellular location">
    <subcellularLocation>
        <location evidence="1">Cell membrane</location>
        <topology evidence="1">Multi-pass membrane protein</topology>
    </subcellularLocation>
</comment>
<evidence type="ECO:0000313" key="9">
    <source>
        <dbReference type="EMBL" id="ANS25395.1"/>
    </source>
</evidence>
<dbReference type="Proteomes" id="UP000186108">
    <property type="component" value="Chromosome"/>
</dbReference>
<evidence type="ECO:0000313" key="10">
    <source>
        <dbReference type="Proteomes" id="UP000186108"/>
    </source>
</evidence>
<dbReference type="InterPro" id="IPR036259">
    <property type="entry name" value="MFS_trans_sf"/>
</dbReference>
<feature type="transmembrane region" description="Helical" evidence="7">
    <location>
        <begin position="60"/>
        <end position="83"/>
    </location>
</feature>
<feature type="transmembrane region" description="Helical" evidence="7">
    <location>
        <begin position="242"/>
        <end position="263"/>
    </location>
</feature>
<dbReference type="PROSITE" id="PS50850">
    <property type="entry name" value="MFS"/>
    <property type="match status" value="1"/>
</dbReference>
<reference evidence="9 10" key="1">
    <citation type="submission" date="2014-07" db="EMBL/GenBank/DDBJ databases">
        <authorList>
            <person name="Zhang J.E."/>
            <person name="Yang H."/>
            <person name="Guo J."/>
            <person name="Deng Z."/>
            <person name="Luo H."/>
            <person name="Luo M."/>
            <person name="Zhao B."/>
        </authorList>
    </citation>
    <scope>NUCLEOTIDE SEQUENCE [LARGE SCALE GENOMIC DNA]</scope>
    <source>
        <strain evidence="9 10">1CP</strain>
    </source>
</reference>
<dbReference type="GO" id="GO:0005886">
    <property type="term" value="C:plasma membrane"/>
    <property type="evidence" value="ECO:0007669"/>
    <property type="project" value="UniProtKB-SubCell"/>
</dbReference>
<feature type="transmembrane region" description="Helical" evidence="7">
    <location>
        <begin position="440"/>
        <end position="459"/>
    </location>
</feature>
<dbReference type="PATRIC" id="fig|37919.13.peg.658"/>
<dbReference type="Gene3D" id="1.20.1250.20">
    <property type="entry name" value="MFS general substrate transporter like domains"/>
    <property type="match status" value="1"/>
</dbReference>
<keyword evidence="6 7" id="KW-0472">Membrane</keyword>
<dbReference type="Pfam" id="PF07690">
    <property type="entry name" value="MFS_1"/>
    <property type="match status" value="1"/>
</dbReference>
<keyword evidence="3" id="KW-1003">Cell membrane</keyword>
<dbReference type="InterPro" id="IPR011701">
    <property type="entry name" value="MFS"/>
</dbReference>
<feature type="transmembrane region" description="Helical" evidence="7">
    <location>
        <begin position="373"/>
        <end position="393"/>
    </location>
</feature>
<feature type="transmembrane region" description="Helical" evidence="7">
    <location>
        <begin position="125"/>
        <end position="146"/>
    </location>
</feature>
<feature type="transmembrane region" description="Helical" evidence="7">
    <location>
        <begin position="215"/>
        <end position="236"/>
    </location>
</feature>
<name>A0A1B1JYG6_RHOOP</name>
<evidence type="ECO:0000256" key="1">
    <source>
        <dbReference type="ARBA" id="ARBA00004651"/>
    </source>
</evidence>
<dbReference type="PRINTS" id="PR01036">
    <property type="entry name" value="TCRTETB"/>
</dbReference>
<feature type="transmembrane region" description="Helical" evidence="7">
    <location>
        <begin position="153"/>
        <end position="175"/>
    </location>
</feature>
<feature type="transmembrane region" description="Helical" evidence="7">
    <location>
        <begin position="284"/>
        <end position="306"/>
    </location>
</feature>
<feature type="transmembrane region" description="Helical" evidence="7">
    <location>
        <begin position="95"/>
        <end position="113"/>
    </location>
</feature>
<dbReference type="PANTHER" id="PTHR42718">
    <property type="entry name" value="MAJOR FACILITATOR SUPERFAMILY MULTIDRUG TRANSPORTER MFSC"/>
    <property type="match status" value="1"/>
</dbReference>
<evidence type="ECO:0000256" key="7">
    <source>
        <dbReference type="SAM" id="Phobius"/>
    </source>
</evidence>
<feature type="domain" description="Major facilitator superfamily (MFS) profile" evidence="8">
    <location>
        <begin position="29"/>
        <end position="463"/>
    </location>
</feature>
<keyword evidence="5 7" id="KW-1133">Transmembrane helix</keyword>
<feature type="transmembrane region" description="Helical" evidence="7">
    <location>
        <begin position="318"/>
        <end position="338"/>
    </location>
</feature>
<keyword evidence="4 7" id="KW-0812">Transmembrane</keyword>
<evidence type="ECO:0000256" key="3">
    <source>
        <dbReference type="ARBA" id="ARBA00022475"/>
    </source>
</evidence>
<evidence type="ECO:0000256" key="2">
    <source>
        <dbReference type="ARBA" id="ARBA00022448"/>
    </source>
</evidence>
<keyword evidence="2" id="KW-0813">Transport</keyword>
<evidence type="ECO:0000259" key="8">
    <source>
        <dbReference type="PROSITE" id="PS50850"/>
    </source>
</evidence>
<proteinExistence type="predicted"/>
<dbReference type="SUPFAM" id="SSF103473">
    <property type="entry name" value="MFS general substrate transporter"/>
    <property type="match status" value="1"/>
</dbReference>
<sequence length="465" mass="47004">MKVDSMNTAIGQAQSATAGDERGPGTSPALAALLAGTFVGTVSNNIVNVPLNAILTDFDAGLGSGIFVVVGFLLTFAATMPLAGWIGDRFGRRRVYCAALLGTAVCSLGAALAPSLPVLVIWRSLGGIAAAAFAPAVMGLIAWLFGPARRARAVGAWAAVNGIGQAVGPSMGGIVSDWWGWRWAFVPLVPVALIGFAATLRYIPRYPGKKMRLDVIGAFTVTLGAVLLILGLTTVSMEQVPVWVGIATIGGGAVVTAGFVVHCRRAANPFVPIDLVIESRFLRSALAAFTQMFALGALLLALPLYLTGSGSSTTQAGLMLFVLPVVMTCVAPVVGRLVDRIGARVVMRSGLVVLISSQVALAITLSADVRNPIAVGAVLVVAGVGIGMVQTPAAAGSTRSPAGAVGTGLGLFNLIRFGGSAVGAAWVGVAAHLAADPYGLLFAVAALVVLAGLAGTFAGENPGAV</sequence>
<dbReference type="EMBL" id="CP009111">
    <property type="protein sequence ID" value="ANS25395.1"/>
    <property type="molecule type" value="Genomic_DNA"/>
</dbReference>
<dbReference type="Gene3D" id="1.20.1720.10">
    <property type="entry name" value="Multidrug resistance protein D"/>
    <property type="match status" value="1"/>
</dbReference>
<protein>
    <submittedName>
        <fullName evidence="9">Major facilitator superfamily multidrug transporter</fullName>
    </submittedName>
</protein>
<organism evidence="9 10">
    <name type="scientific">Rhodococcus opacus</name>
    <name type="common">Nocardia opaca</name>
    <dbReference type="NCBI Taxonomy" id="37919"/>
    <lineage>
        <taxon>Bacteria</taxon>
        <taxon>Bacillati</taxon>
        <taxon>Actinomycetota</taxon>
        <taxon>Actinomycetes</taxon>
        <taxon>Mycobacteriales</taxon>
        <taxon>Nocardiaceae</taxon>
        <taxon>Rhodococcus</taxon>
    </lineage>
</organism>
<feature type="transmembrane region" description="Helical" evidence="7">
    <location>
        <begin position="414"/>
        <end position="434"/>
    </location>
</feature>
<dbReference type="InterPro" id="IPR020846">
    <property type="entry name" value="MFS_dom"/>
</dbReference>
<evidence type="ECO:0000256" key="5">
    <source>
        <dbReference type="ARBA" id="ARBA00022989"/>
    </source>
</evidence>
<evidence type="ECO:0000256" key="6">
    <source>
        <dbReference type="ARBA" id="ARBA00023136"/>
    </source>
</evidence>
<accession>A0A1B1JYG6</accession>
<dbReference type="PANTHER" id="PTHR42718:SF46">
    <property type="entry name" value="BLR6921 PROTEIN"/>
    <property type="match status" value="1"/>
</dbReference>